<keyword evidence="4" id="KW-0804">Transcription</keyword>
<feature type="domain" description="HTH lysR-type" evidence="5">
    <location>
        <begin position="1"/>
        <end position="59"/>
    </location>
</feature>
<dbReference type="PANTHER" id="PTHR30419:SF8">
    <property type="entry name" value="NITROGEN ASSIMILATION TRANSCRIPTIONAL ACTIVATOR-RELATED"/>
    <property type="match status" value="1"/>
</dbReference>
<dbReference type="Pfam" id="PF03466">
    <property type="entry name" value="LysR_substrate"/>
    <property type="match status" value="1"/>
</dbReference>
<dbReference type="GO" id="GO:0005829">
    <property type="term" value="C:cytosol"/>
    <property type="evidence" value="ECO:0007669"/>
    <property type="project" value="TreeGrafter"/>
</dbReference>
<dbReference type="InterPro" id="IPR005119">
    <property type="entry name" value="LysR_subst-bd"/>
</dbReference>
<reference evidence="6" key="1">
    <citation type="submission" date="2022-06" db="EMBL/GenBank/DDBJ databases">
        <title>A novel DMS-producing enzyme.</title>
        <authorList>
            <person name="Zhang Y."/>
        </authorList>
    </citation>
    <scope>NUCLEOTIDE SEQUENCE</scope>
    <source>
        <strain evidence="6">RT37</strain>
    </source>
</reference>
<evidence type="ECO:0000256" key="4">
    <source>
        <dbReference type="ARBA" id="ARBA00023163"/>
    </source>
</evidence>
<evidence type="ECO:0000259" key="5">
    <source>
        <dbReference type="PROSITE" id="PS50931"/>
    </source>
</evidence>
<dbReference type="InterPro" id="IPR036388">
    <property type="entry name" value="WH-like_DNA-bd_sf"/>
</dbReference>
<sequence>MLNGRALAYLCEVQRRGSLRGAAVHLNVDVSAISRLIRRQEEELATPLLTRHPDGVSLTEAGRLLVDHHRAQCDAESATLSRLNALQSLNSGEVRLAVGEGFIADLINAPLQTFMTAHPGIDIVVVMAGVNEAMALIRDREVDLALLYAPPVDPTLHCHVERRHPLDLIVPADHPLTRRQTPLTLYEISDWPLALMDNPFGMRQMVDQVAHQERLHLTSRLHTNSVAVLKNFVRSGIGVTFMPELTVADDIEQGLIRVLPLAHPVLNGARAQIVSRQDRPLSVAAEACLSHLRRGMRFFQDDAPRVTAACRY</sequence>
<dbReference type="Gene3D" id="1.10.10.10">
    <property type="entry name" value="Winged helix-like DNA-binding domain superfamily/Winged helix DNA-binding domain"/>
    <property type="match status" value="1"/>
</dbReference>
<dbReference type="GO" id="GO:0003700">
    <property type="term" value="F:DNA-binding transcription factor activity"/>
    <property type="evidence" value="ECO:0007669"/>
    <property type="project" value="InterPro"/>
</dbReference>
<name>A0AAU7KIK7_9GAMM</name>
<keyword evidence="2" id="KW-0805">Transcription regulation</keyword>
<dbReference type="SUPFAM" id="SSF53850">
    <property type="entry name" value="Periplasmic binding protein-like II"/>
    <property type="match status" value="1"/>
</dbReference>
<dbReference type="PROSITE" id="PS50931">
    <property type="entry name" value="HTH_LYSR"/>
    <property type="match status" value="1"/>
</dbReference>
<dbReference type="GO" id="GO:0003677">
    <property type="term" value="F:DNA binding"/>
    <property type="evidence" value="ECO:0007669"/>
    <property type="project" value="UniProtKB-KW"/>
</dbReference>
<dbReference type="EMBL" id="CP098827">
    <property type="protein sequence ID" value="XBO71340.1"/>
    <property type="molecule type" value="Genomic_DNA"/>
</dbReference>
<dbReference type="InterPro" id="IPR036390">
    <property type="entry name" value="WH_DNA-bd_sf"/>
</dbReference>
<evidence type="ECO:0000256" key="1">
    <source>
        <dbReference type="ARBA" id="ARBA00009437"/>
    </source>
</evidence>
<comment type="similarity">
    <text evidence="1">Belongs to the LysR transcriptional regulatory family.</text>
</comment>
<keyword evidence="3" id="KW-0238">DNA-binding</keyword>
<proteinExistence type="inferred from homology"/>
<dbReference type="RefSeq" id="WP_222568078.1">
    <property type="nucleotide sequence ID" value="NZ_CP098827.1"/>
</dbReference>
<dbReference type="AlphaFoldDB" id="A0AAU7KIK7"/>
<dbReference type="SUPFAM" id="SSF46785">
    <property type="entry name" value="Winged helix' DNA-binding domain"/>
    <property type="match status" value="1"/>
</dbReference>
<organism evidence="6">
    <name type="scientific">Halomonas sp. RT37</name>
    <dbReference type="NCBI Taxonomy" id="2950872"/>
    <lineage>
        <taxon>Bacteria</taxon>
        <taxon>Pseudomonadati</taxon>
        <taxon>Pseudomonadota</taxon>
        <taxon>Gammaproteobacteria</taxon>
        <taxon>Oceanospirillales</taxon>
        <taxon>Halomonadaceae</taxon>
        <taxon>Halomonas</taxon>
    </lineage>
</organism>
<accession>A0AAU7KIK7</accession>
<protein>
    <submittedName>
        <fullName evidence="6">LysR family transcriptional regulator</fullName>
    </submittedName>
</protein>
<evidence type="ECO:0000313" key="6">
    <source>
        <dbReference type="EMBL" id="XBO71340.1"/>
    </source>
</evidence>
<evidence type="ECO:0000256" key="3">
    <source>
        <dbReference type="ARBA" id="ARBA00023125"/>
    </source>
</evidence>
<dbReference type="InterPro" id="IPR050950">
    <property type="entry name" value="HTH-type_LysR_regulators"/>
</dbReference>
<gene>
    <name evidence="6" type="ORF">NFG58_01035</name>
</gene>
<dbReference type="Pfam" id="PF00126">
    <property type="entry name" value="HTH_1"/>
    <property type="match status" value="1"/>
</dbReference>
<evidence type="ECO:0000256" key="2">
    <source>
        <dbReference type="ARBA" id="ARBA00023015"/>
    </source>
</evidence>
<dbReference type="InterPro" id="IPR000847">
    <property type="entry name" value="LysR_HTH_N"/>
</dbReference>
<dbReference type="Gene3D" id="3.40.190.290">
    <property type="match status" value="1"/>
</dbReference>
<dbReference type="PANTHER" id="PTHR30419">
    <property type="entry name" value="HTH-TYPE TRANSCRIPTIONAL REGULATOR YBHD"/>
    <property type="match status" value="1"/>
</dbReference>